<sequence>MVPTRSLSLVLKEKPVSVVFCDGVDQPCHLLPPRLIHIPVTFTGLCARVKPLSVDGSAKTKDSWVAQASVQHVRLGGGPLRNSDCSPCNLAEVEGNDDFY</sequence>
<reference evidence="1 2" key="1">
    <citation type="submission" date="2024-04" db="EMBL/GenBank/DDBJ databases">
        <authorList>
            <person name="Waldvogel A.-M."/>
            <person name="Schoenle A."/>
        </authorList>
    </citation>
    <scope>NUCLEOTIDE SEQUENCE [LARGE SCALE GENOMIC DNA]</scope>
</reference>
<name>A0AAV2IWT9_KNICA</name>
<accession>A0AAV2IWT9</accession>
<proteinExistence type="predicted"/>
<dbReference type="AlphaFoldDB" id="A0AAV2IWT9"/>
<protein>
    <submittedName>
        <fullName evidence="1">Uncharacterized protein</fullName>
    </submittedName>
</protein>
<dbReference type="EMBL" id="OZ035823">
    <property type="protein sequence ID" value="CAL1569731.1"/>
    <property type="molecule type" value="Genomic_DNA"/>
</dbReference>
<evidence type="ECO:0000313" key="1">
    <source>
        <dbReference type="EMBL" id="CAL1569731.1"/>
    </source>
</evidence>
<gene>
    <name evidence="1" type="ORF">KC01_LOCUS2122</name>
</gene>
<dbReference type="Proteomes" id="UP001497482">
    <property type="component" value="Chromosome 1"/>
</dbReference>
<keyword evidence="2" id="KW-1185">Reference proteome</keyword>
<organism evidence="1 2">
    <name type="scientific">Knipowitschia caucasica</name>
    <name type="common">Caucasian dwarf goby</name>
    <name type="synonym">Pomatoschistus caucasicus</name>
    <dbReference type="NCBI Taxonomy" id="637954"/>
    <lineage>
        <taxon>Eukaryota</taxon>
        <taxon>Metazoa</taxon>
        <taxon>Chordata</taxon>
        <taxon>Craniata</taxon>
        <taxon>Vertebrata</taxon>
        <taxon>Euteleostomi</taxon>
        <taxon>Actinopterygii</taxon>
        <taxon>Neopterygii</taxon>
        <taxon>Teleostei</taxon>
        <taxon>Neoteleostei</taxon>
        <taxon>Acanthomorphata</taxon>
        <taxon>Gobiaria</taxon>
        <taxon>Gobiiformes</taxon>
        <taxon>Gobioidei</taxon>
        <taxon>Gobiidae</taxon>
        <taxon>Gobiinae</taxon>
        <taxon>Knipowitschia</taxon>
    </lineage>
</organism>
<evidence type="ECO:0000313" key="2">
    <source>
        <dbReference type="Proteomes" id="UP001497482"/>
    </source>
</evidence>